<sequence>MKRSAVRSVVVDSGRESLVSSAGGLLLRQTLRCCGLDKAMSAALAPWRAPRSVHDPAKVLTDLAIAVALGGDCAADVAVVRAQPELFGPVASDPTVSRLIATLVATSMPQSRRSAARGQQPASTSGADSDRWPVRMVAK</sequence>
<name>A0A7I9W076_MYCAG</name>
<dbReference type="EMBL" id="BLKS01000001">
    <property type="protein sequence ID" value="GFG51073.1"/>
    <property type="molecule type" value="Genomic_DNA"/>
</dbReference>
<gene>
    <name evidence="3" type="ORF">MAGR_25140</name>
</gene>
<protein>
    <recommendedName>
        <fullName evidence="2">Transposase DDE domain-containing protein</fullName>
    </recommendedName>
</protein>
<accession>A0A7I9W076</accession>
<evidence type="ECO:0000313" key="4">
    <source>
        <dbReference type="Proteomes" id="UP000465302"/>
    </source>
</evidence>
<dbReference type="InterPro" id="IPR025668">
    <property type="entry name" value="Tnp_DDE_dom"/>
</dbReference>
<evidence type="ECO:0000259" key="2">
    <source>
        <dbReference type="Pfam" id="PF13701"/>
    </source>
</evidence>
<evidence type="ECO:0000313" key="3">
    <source>
        <dbReference type="EMBL" id="GFG51073.1"/>
    </source>
</evidence>
<reference evidence="3 4" key="1">
    <citation type="journal article" date="2019" name="Emerg. Microbes Infect.">
        <title>Comprehensive subspecies identification of 175 nontuberculous mycobacteria species based on 7547 genomic profiles.</title>
        <authorList>
            <person name="Matsumoto Y."/>
            <person name="Kinjo T."/>
            <person name="Motooka D."/>
            <person name="Nabeya D."/>
            <person name="Jung N."/>
            <person name="Uechi K."/>
            <person name="Horii T."/>
            <person name="Iida T."/>
            <person name="Fujita J."/>
            <person name="Nakamura S."/>
        </authorList>
    </citation>
    <scope>NUCLEOTIDE SEQUENCE [LARGE SCALE GENOMIC DNA]</scope>
    <source>
        <strain evidence="3 4">JCM 6377</strain>
    </source>
</reference>
<evidence type="ECO:0000256" key="1">
    <source>
        <dbReference type="SAM" id="MobiDB-lite"/>
    </source>
</evidence>
<comment type="caution">
    <text evidence="3">The sequence shown here is derived from an EMBL/GenBank/DDBJ whole genome shotgun (WGS) entry which is preliminary data.</text>
</comment>
<dbReference type="Proteomes" id="UP000465302">
    <property type="component" value="Unassembled WGS sequence"/>
</dbReference>
<proteinExistence type="predicted"/>
<dbReference type="AlphaFoldDB" id="A0A7I9W076"/>
<feature type="region of interest" description="Disordered" evidence="1">
    <location>
        <begin position="108"/>
        <end position="139"/>
    </location>
</feature>
<dbReference type="Pfam" id="PF13701">
    <property type="entry name" value="DDE_Tnp_1_4"/>
    <property type="match status" value="1"/>
</dbReference>
<organism evidence="3 4">
    <name type="scientific">Mycolicibacterium agri</name>
    <name type="common">Mycobacterium agri</name>
    <dbReference type="NCBI Taxonomy" id="36811"/>
    <lineage>
        <taxon>Bacteria</taxon>
        <taxon>Bacillati</taxon>
        <taxon>Actinomycetota</taxon>
        <taxon>Actinomycetes</taxon>
        <taxon>Mycobacteriales</taxon>
        <taxon>Mycobacteriaceae</taxon>
        <taxon>Mycolicibacterium</taxon>
    </lineage>
</organism>
<feature type="domain" description="Transposase DDE" evidence="2">
    <location>
        <begin position="6"/>
        <end position="110"/>
    </location>
</feature>